<name>A0ABD5XZE9_9EURY</name>
<organism evidence="2 3">
    <name type="scientific">Halobaculum litoreum</name>
    <dbReference type="NCBI Taxonomy" id="3031998"/>
    <lineage>
        <taxon>Archaea</taxon>
        <taxon>Methanobacteriati</taxon>
        <taxon>Methanobacteriota</taxon>
        <taxon>Stenosarchaea group</taxon>
        <taxon>Halobacteria</taxon>
        <taxon>Halobacteriales</taxon>
        <taxon>Haloferacaceae</taxon>
        <taxon>Halobaculum</taxon>
    </lineage>
</organism>
<evidence type="ECO:0000256" key="1">
    <source>
        <dbReference type="SAM" id="MobiDB-lite"/>
    </source>
</evidence>
<accession>A0ABD5XZE9</accession>
<dbReference type="AlphaFoldDB" id="A0ABD5XZE9"/>
<evidence type="ECO:0000313" key="3">
    <source>
        <dbReference type="Proteomes" id="UP001596368"/>
    </source>
</evidence>
<evidence type="ECO:0000313" key="2">
    <source>
        <dbReference type="EMBL" id="MFC7137484.1"/>
    </source>
</evidence>
<dbReference type="Proteomes" id="UP001596368">
    <property type="component" value="Unassembled WGS sequence"/>
</dbReference>
<protein>
    <submittedName>
        <fullName evidence="2">Uncharacterized protein</fullName>
    </submittedName>
</protein>
<feature type="compositionally biased region" description="Basic residues" evidence="1">
    <location>
        <begin position="22"/>
        <end position="42"/>
    </location>
</feature>
<keyword evidence="3" id="KW-1185">Reference proteome</keyword>
<feature type="region of interest" description="Disordered" evidence="1">
    <location>
        <begin position="22"/>
        <end position="51"/>
    </location>
</feature>
<proteinExistence type="predicted"/>
<comment type="caution">
    <text evidence="2">The sequence shown here is derived from an EMBL/GenBank/DDBJ whole genome shotgun (WGS) entry which is preliminary data.</text>
</comment>
<sequence>MLAALEYDYAAQLHGLRAFRARRGRNCPRPPTRRSARWRRRSSGSPPPASS</sequence>
<dbReference type="EMBL" id="JBHSZG010000001">
    <property type="protein sequence ID" value="MFC7137484.1"/>
    <property type="molecule type" value="Genomic_DNA"/>
</dbReference>
<gene>
    <name evidence="2" type="ORF">ACFQRB_15680</name>
</gene>
<reference evidence="2 3" key="1">
    <citation type="journal article" date="2019" name="Int. J. Syst. Evol. Microbiol.">
        <title>The Global Catalogue of Microorganisms (GCM) 10K type strain sequencing project: providing services to taxonomists for standard genome sequencing and annotation.</title>
        <authorList>
            <consortium name="The Broad Institute Genomics Platform"/>
            <consortium name="The Broad Institute Genome Sequencing Center for Infectious Disease"/>
            <person name="Wu L."/>
            <person name="Ma J."/>
        </authorList>
    </citation>
    <scope>NUCLEOTIDE SEQUENCE [LARGE SCALE GENOMIC DNA]</scope>
    <source>
        <strain evidence="2 3">DT92</strain>
    </source>
</reference>